<evidence type="ECO:0000313" key="2">
    <source>
        <dbReference type="Proteomes" id="UP000077164"/>
    </source>
</evidence>
<accession>A0A162NZI4</accession>
<reference evidence="1 2" key="1">
    <citation type="submission" date="2016-03" db="EMBL/GenBank/DDBJ databases">
        <title>Draft genome sequence of Flavobacterium fryxellicola DSM 16209.</title>
        <authorList>
            <person name="Shin S.-K."/>
            <person name="Yi H."/>
        </authorList>
    </citation>
    <scope>NUCLEOTIDE SEQUENCE [LARGE SCALE GENOMIC DNA]</scope>
    <source>
        <strain evidence="1 2">DSM 16209</strain>
    </source>
</reference>
<dbReference type="RefSeq" id="WP_066082198.1">
    <property type="nucleotide sequence ID" value="NZ_FRDK01000017.1"/>
</dbReference>
<comment type="caution">
    <text evidence="1">The sequence shown here is derived from an EMBL/GenBank/DDBJ whole genome shotgun (WGS) entry which is preliminary data.</text>
</comment>
<dbReference type="STRING" id="249352.SAMN05444395_11731"/>
<proteinExistence type="predicted"/>
<evidence type="ECO:0000313" key="1">
    <source>
        <dbReference type="EMBL" id="OAB26230.1"/>
    </source>
</evidence>
<organism evidence="1 2">
    <name type="scientific">Flavobacterium fryxellicola</name>
    <dbReference type="NCBI Taxonomy" id="249352"/>
    <lineage>
        <taxon>Bacteria</taxon>
        <taxon>Pseudomonadati</taxon>
        <taxon>Bacteroidota</taxon>
        <taxon>Flavobacteriia</taxon>
        <taxon>Flavobacteriales</taxon>
        <taxon>Flavobacteriaceae</taxon>
        <taxon>Flavobacterium</taxon>
    </lineage>
</organism>
<gene>
    <name evidence="1" type="ORF">FBFR_13415</name>
</gene>
<dbReference type="InterPro" id="IPR045390">
    <property type="entry name" value="ABC-3C_MC3"/>
</dbReference>
<name>A0A162NZI4_9FLAO</name>
<dbReference type="Pfam" id="PF20131">
    <property type="entry name" value="MC3"/>
    <property type="match status" value="1"/>
</dbReference>
<dbReference type="OrthoDB" id="6883568at2"/>
<sequence>MMKINRISIDVFAETNPAFCSLIIFSFCKGYYNETKEGVPFPLVILLLPIILSNDLSKSFEGTNVKTGFFRWIENNPVILLEFSDRVNESTEFLKPAIEYGLYKKIYQINELGYLTPIQNSIKNNKKFEFDHLFKYAERLGSWIGQVNSTKTIYNHLGIQI</sequence>
<keyword evidence="2" id="KW-1185">Reference proteome</keyword>
<dbReference type="AlphaFoldDB" id="A0A162NZI4"/>
<dbReference type="Proteomes" id="UP000077164">
    <property type="component" value="Unassembled WGS sequence"/>
</dbReference>
<protein>
    <submittedName>
        <fullName evidence="1">Uncharacterized protein</fullName>
    </submittedName>
</protein>
<dbReference type="EMBL" id="LVJE01000034">
    <property type="protein sequence ID" value="OAB26230.1"/>
    <property type="molecule type" value="Genomic_DNA"/>
</dbReference>